<dbReference type="InterPro" id="IPR018162">
    <property type="entry name" value="Ala-tRNA-ligase_IIc_anticod-bd"/>
</dbReference>
<feature type="coiled-coil region" evidence="13">
    <location>
        <begin position="731"/>
        <end position="758"/>
    </location>
</feature>
<dbReference type="PANTHER" id="PTHR11777:SF9">
    <property type="entry name" value="ALANINE--TRNA LIGASE, CYTOPLASMIC"/>
    <property type="match status" value="1"/>
</dbReference>
<dbReference type="CDD" id="cd00673">
    <property type="entry name" value="AlaRS_core"/>
    <property type="match status" value="1"/>
</dbReference>
<keyword evidence="8 12" id="KW-0067">ATP-binding</keyword>
<dbReference type="InterPro" id="IPR012947">
    <property type="entry name" value="tRNA_SAD"/>
</dbReference>
<evidence type="ECO:0000256" key="1">
    <source>
        <dbReference type="ARBA" id="ARBA00004496"/>
    </source>
</evidence>
<feature type="binding site" evidence="12">
    <location>
        <position position="676"/>
    </location>
    <ligand>
        <name>Zn(2+)</name>
        <dbReference type="ChEBI" id="CHEBI:29105"/>
    </ligand>
</feature>
<dbReference type="PANTHER" id="PTHR11777">
    <property type="entry name" value="ALANYL-TRNA SYNTHETASE"/>
    <property type="match status" value="1"/>
</dbReference>
<keyword evidence="11 12" id="KW-0030">Aminoacyl-tRNA synthetase</keyword>
<evidence type="ECO:0000313" key="16">
    <source>
        <dbReference type="Proteomes" id="UP000653472"/>
    </source>
</evidence>
<feature type="binding site" evidence="12">
    <location>
        <position position="672"/>
    </location>
    <ligand>
        <name>Zn(2+)</name>
        <dbReference type="ChEBI" id="CHEBI:29105"/>
    </ligand>
</feature>
<dbReference type="GO" id="GO:0002161">
    <property type="term" value="F:aminoacyl-tRNA deacylase activity"/>
    <property type="evidence" value="ECO:0007669"/>
    <property type="project" value="TreeGrafter"/>
</dbReference>
<dbReference type="PROSITE" id="PS50860">
    <property type="entry name" value="AA_TRNA_LIGASE_II_ALA"/>
    <property type="match status" value="1"/>
</dbReference>
<dbReference type="Pfam" id="PF07973">
    <property type="entry name" value="tRNA_SAD"/>
    <property type="match status" value="1"/>
</dbReference>
<dbReference type="FunFam" id="3.10.310.40:FF:000001">
    <property type="entry name" value="Alanine--tRNA ligase"/>
    <property type="match status" value="1"/>
</dbReference>
<keyword evidence="7 12" id="KW-0862">Zinc</keyword>
<comment type="cofactor">
    <cofactor evidence="12">
        <name>Zn(2+)</name>
        <dbReference type="ChEBI" id="CHEBI:29105"/>
    </cofactor>
    <text evidence="12">Binds 1 zinc ion per subunit.</text>
</comment>
<gene>
    <name evidence="12 15" type="primary">alaS</name>
    <name evidence="15" type="ORF">G7Y82_04280</name>
</gene>
<dbReference type="FunFam" id="3.30.930.10:FF:000004">
    <property type="entry name" value="Alanine--tRNA ligase"/>
    <property type="match status" value="1"/>
</dbReference>
<dbReference type="Gene3D" id="3.30.930.10">
    <property type="entry name" value="Bira Bifunctional Protein, Domain 2"/>
    <property type="match status" value="1"/>
</dbReference>
<dbReference type="EMBL" id="JAAVXB010000002">
    <property type="protein sequence ID" value="NKF21525.1"/>
    <property type="molecule type" value="Genomic_DNA"/>
</dbReference>
<dbReference type="EC" id="6.1.1.7" evidence="12"/>
<keyword evidence="10 12" id="KW-0648">Protein biosynthesis</keyword>
<keyword evidence="3 12" id="KW-0820">tRNA-binding</keyword>
<dbReference type="Pfam" id="PF01411">
    <property type="entry name" value="tRNA-synt_2c"/>
    <property type="match status" value="1"/>
</dbReference>
<dbReference type="GO" id="GO:0004813">
    <property type="term" value="F:alanine-tRNA ligase activity"/>
    <property type="evidence" value="ECO:0007669"/>
    <property type="project" value="UniProtKB-UniRule"/>
</dbReference>
<keyword evidence="5 12" id="KW-0479">Metal-binding</keyword>
<evidence type="ECO:0000256" key="2">
    <source>
        <dbReference type="ARBA" id="ARBA00008226"/>
    </source>
</evidence>
<reference evidence="15" key="1">
    <citation type="submission" date="2020-03" db="EMBL/GenBank/DDBJ databases">
        <title>Solimonas marina sp. nov., isolated from deep seawater of the Pacific Ocean.</title>
        <authorList>
            <person name="Liu X."/>
            <person name="Lai Q."/>
            <person name="Sun F."/>
            <person name="Gai Y."/>
            <person name="Li G."/>
            <person name="Shao Z."/>
        </authorList>
    </citation>
    <scope>NUCLEOTIDE SEQUENCE</scope>
    <source>
        <strain evidence="15">C16B3</strain>
    </source>
</reference>
<comment type="subcellular location">
    <subcellularLocation>
        <location evidence="1 12">Cytoplasm</location>
    </subcellularLocation>
</comment>
<keyword evidence="13" id="KW-0175">Coiled coil</keyword>
<dbReference type="InterPro" id="IPR009000">
    <property type="entry name" value="Transl_B-barrel_sf"/>
</dbReference>
<feature type="domain" description="Alanyl-transfer RNA synthetases family profile" evidence="14">
    <location>
        <begin position="1"/>
        <end position="715"/>
    </location>
</feature>
<dbReference type="GO" id="GO:0000049">
    <property type="term" value="F:tRNA binding"/>
    <property type="evidence" value="ECO:0007669"/>
    <property type="project" value="UniProtKB-KW"/>
</dbReference>
<dbReference type="Gene3D" id="3.30.980.10">
    <property type="entry name" value="Threonyl-trna Synthetase, Chain A, domain 2"/>
    <property type="match status" value="1"/>
</dbReference>
<comment type="similarity">
    <text evidence="2 12">Belongs to the class-II aminoacyl-tRNA synthetase family.</text>
</comment>
<dbReference type="SUPFAM" id="SSF50447">
    <property type="entry name" value="Translation proteins"/>
    <property type="match status" value="1"/>
</dbReference>
<dbReference type="HAMAP" id="MF_00036_B">
    <property type="entry name" value="Ala_tRNA_synth_B"/>
    <property type="match status" value="1"/>
</dbReference>
<evidence type="ECO:0000256" key="10">
    <source>
        <dbReference type="ARBA" id="ARBA00022917"/>
    </source>
</evidence>
<dbReference type="AlphaFoldDB" id="A0A969WAW1"/>
<evidence type="ECO:0000256" key="5">
    <source>
        <dbReference type="ARBA" id="ARBA00022723"/>
    </source>
</evidence>
<keyword evidence="6 12" id="KW-0547">Nucleotide-binding</keyword>
<dbReference type="SUPFAM" id="SSF101353">
    <property type="entry name" value="Putative anticodon-binding domain of alanyl-tRNA synthetase (AlaRS)"/>
    <property type="match status" value="1"/>
</dbReference>
<comment type="domain">
    <text evidence="12">Consists of three domains; the N-terminal catalytic domain, the editing domain and the C-terminal C-Ala domain. The editing domain removes incorrectly charged amino acids, while the C-Ala domain, along with tRNA(Ala), serves as a bridge to cooperatively bring together the editing and aminoacylation centers thus stimulating deacylation of misacylated tRNAs.</text>
</comment>
<dbReference type="GO" id="GO:0005524">
    <property type="term" value="F:ATP binding"/>
    <property type="evidence" value="ECO:0007669"/>
    <property type="project" value="UniProtKB-UniRule"/>
</dbReference>
<dbReference type="SUPFAM" id="SSF55681">
    <property type="entry name" value="Class II aaRS and biotin synthetases"/>
    <property type="match status" value="1"/>
</dbReference>
<keyword evidence="16" id="KW-1185">Reference proteome</keyword>
<proteinExistence type="inferred from homology"/>
<evidence type="ECO:0000256" key="8">
    <source>
        <dbReference type="ARBA" id="ARBA00022840"/>
    </source>
</evidence>
<keyword evidence="9 12" id="KW-0694">RNA-binding</keyword>
<comment type="catalytic activity">
    <reaction evidence="12">
        <text>tRNA(Ala) + L-alanine + ATP = L-alanyl-tRNA(Ala) + AMP + diphosphate</text>
        <dbReference type="Rhea" id="RHEA:12540"/>
        <dbReference type="Rhea" id="RHEA-COMP:9657"/>
        <dbReference type="Rhea" id="RHEA-COMP:9923"/>
        <dbReference type="ChEBI" id="CHEBI:30616"/>
        <dbReference type="ChEBI" id="CHEBI:33019"/>
        <dbReference type="ChEBI" id="CHEBI:57972"/>
        <dbReference type="ChEBI" id="CHEBI:78442"/>
        <dbReference type="ChEBI" id="CHEBI:78497"/>
        <dbReference type="ChEBI" id="CHEBI:456215"/>
        <dbReference type="EC" id="6.1.1.7"/>
    </reaction>
</comment>
<dbReference type="InterPro" id="IPR003156">
    <property type="entry name" value="DHHA1_dom"/>
</dbReference>
<evidence type="ECO:0000256" key="12">
    <source>
        <dbReference type="HAMAP-Rule" id="MF_00036"/>
    </source>
</evidence>
<dbReference type="InterPro" id="IPR002318">
    <property type="entry name" value="Ala-tRNA-lgiase_IIc"/>
</dbReference>
<dbReference type="InterPro" id="IPR018164">
    <property type="entry name" value="Ala-tRNA-synth_IIc_N"/>
</dbReference>
<sequence length="882" mass="95109">MTSNELRAKFLEFFQSKGHTIVPSSSLVPGNDPTLLFTNAGMVQFKDVFTGQDKRPYTRATSSQKCVRAGGKHNDLENVGYTARHHTFFEMLGNFSFGDYFKKDAIAYAWEFITSKDWLGIDKGRLLVTVYQEDDEAFGIWRDEVGVPADRIVRIGDNKGARYASDNFWAMGDTGPCGPCTEIFYDHDPDGSKGIWGGPPGSPEEDGDRWIEIWNVVFMQFERSADGAMAPLPAPSVDTGMGLERIAALLQGYNDNYRTDTFAHLIGAVARLAGQAPYANASQKVIADHIRATSFLITDGVLPSNEGRGYVLRRIMRRAIRHGYKLGLNDTFFYKLVAPLAEIMGGAYPELNDKRELLEKTIRTEEESFAVTLDKGMKLLDEAIGKLTDKTIPGDVVFKLYDTYGFPFDLTADIARERGLTLDEAGYEREMEAQRNRARAASSFKAAGTLVYEGDDTCFIGYDGLNGDGKVVALYRDGQSVEALAAGESGVVVLDNTPFYAESGGQVGDRGTLSAGDARFEVGDTLKIKGSVFGHHGTLKAGALKLGDTVKAEVTDSLRRATMRNHSATHLLHRALRDVLGTHVAQKGSLVDETRTRFDFSHNAALTADEIAEIEDRVNRAVLANVPVSAQVMKYDDAIKAGAMALFGEKYGDEVRVLAMGRGENNFSTELCGGTHVSRTGDIGLFKIVSEGGVAAGIRRVEAITGENVLSYLRQTEARLKRVGELVRGGVDDVESKVEQLLERGKQLDKDIAALKGKLAASAGSDLAGQAQEINGVKLLATTLDGVAGNDLRTLMDQLKNKLGSGIVLLGTATGDKVSLIAGVTADLTAKVKAGELVNFVAQQVGGKGGGRPDMAQAGGSQPAALPAAIASVPAWVEAKLQ</sequence>
<evidence type="ECO:0000256" key="4">
    <source>
        <dbReference type="ARBA" id="ARBA00022598"/>
    </source>
</evidence>
<dbReference type="Pfam" id="PF02272">
    <property type="entry name" value="DHHA1"/>
    <property type="match status" value="1"/>
</dbReference>
<accession>A0A969WAW1</accession>
<dbReference type="Gene3D" id="3.10.310.40">
    <property type="match status" value="1"/>
</dbReference>
<dbReference type="Gene3D" id="2.40.30.130">
    <property type="match status" value="1"/>
</dbReference>
<dbReference type="InterPro" id="IPR045864">
    <property type="entry name" value="aa-tRNA-synth_II/BPL/LPL"/>
</dbReference>
<evidence type="ECO:0000256" key="6">
    <source>
        <dbReference type="ARBA" id="ARBA00022741"/>
    </source>
</evidence>
<comment type="caution">
    <text evidence="15">The sequence shown here is derived from an EMBL/GenBank/DDBJ whole genome shotgun (WGS) entry which is preliminary data.</text>
</comment>
<dbReference type="FunFam" id="3.30.54.20:FF:000001">
    <property type="entry name" value="Alanine--tRNA ligase"/>
    <property type="match status" value="1"/>
</dbReference>
<dbReference type="RefSeq" id="WP_168147130.1">
    <property type="nucleotide sequence ID" value="NZ_JAAVXB010000002.1"/>
</dbReference>
<dbReference type="InterPro" id="IPR018165">
    <property type="entry name" value="Ala-tRNA-synth_IIc_core"/>
</dbReference>
<dbReference type="GO" id="GO:0005829">
    <property type="term" value="C:cytosol"/>
    <property type="evidence" value="ECO:0007669"/>
    <property type="project" value="TreeGrafter"/>
</dbReference>
<keyword evidence="4 12" id="KW-0436">Ligase</keyword>
<dbReference type="InterPro" id="IPR018163">
    <property type="entry name" value="Thr/Ala-tRNA-synth_IIc_edit"/>
</dbReference>
<dbReference type="SMART" id="SM00863">
    <property type="entry name" value="tRNA_SAD"/>
    <property type="match status" value="1"/>
</dbReference>
<evidence type="ECO:0000256" key="11">
    <source>
        <dbReference type="ARBA" id="ARBA00023146"/>
    </source>
</evidence>
<organism evidence="15 16">
    <name type="scientific">Solimonas marina</name>
    <dbReference type="NCBI Taxonomy" id="2714601"/>
    <lineage>
        <taxon>Bacteria</taxon>
        <taxon>Pseudomonadati</taxon>
        <taxon>Pseudomonadota</taxon>
        <taxon>Gammaproteobacteria</taxon>
        <taxon>Nevskiales</taxon>
        <taxon>Nevskiaceae</taxon>
        <taxon>Solimonas</taxon>
    </lineage>
</organism>
<dbReference type="Gene3D" id="6.10.250.550">
    <property type="match status" value="1"/>
</dbReference>
<dbReference type="Gene3D" id="3.30.54.20">
    <property type="match status" value="1"/>
</dbReference>
<dbReference type="SUPFAM" id="SSF55186">
    <property type="entry name" value="ThrRS/AlaRS common domain"/>
    <property type="match status" value="1"/>
</dbReference>
<dbReference type="Proteomes" id="UP000653472">
    <property type="component" value="Unassembled WGS sequence"/>
</dbReference>
<dbReference type="GO" id="GO:0008270">
    <property type="term" value="F:zinc ion binding"/>
    <property type="evidence" value="ECO:0007669"/>
    <property type="project" value="UniProtKB-UniRule"/>
</dbReference>
<protein>
    <recommendedName>
        <fullName evidence="12">Alanine--tRNA ligase</fullName>
        <ecNumber evidence="12">6.1.1.7</ecNumber>
    </recommendedName>
    <alternativeName>
        <fullName evidence="12">Alanyl-tRNA synthetase</fullName>
        <shortName evidence="12">AlaRS</shortName>
    </alternativeName>
</protein>
<comment type="function">
    <text evidence="12">Catalyzes the attachment of alanine to tRNA(Ala) in a two-step reaction: alanine is first activated by ATP to form Ala-AMP and then transferred to the acceptor end of tRNA(Ala). Also edits incorrectly charged Ser-tRNA(Ala) and Gly-tRNA(Ala) via its editing domain.</text>
</comment>
<evidence type="ECO:0000256" key="13">
    <source>
        <dbReference type="SAM" id="Coils"/>
    </source>
</evidence>
<dbReference type="InterPro" id="IPR023033">
    <property type="entry name" value="Ala_tRNA_ligase_euk/bac"/>
</dbReference>
<dbReference type="NCBIfam" id="TIGR00344">
    <property type="entry name" value="alaS"/>
    <property type="match status" value="1"/>
</dbReference>
<feature type="binding site" evidence="12">
    <location>
        <position position="570"/>
    </location>
    <ligand>
        <name>Zn(2+)</name>
        <dbReference type="ChEBI" id="CHEBI:29105"/>
    </ligand>
</feature>
<dbReference type="GO" id="GO:0006419">
    <property type="term" value="P:alanyl-tRNA aminoacylation"/>
    <property type="evidence" value="ECO:0007669"/>
    <property type="project" value="UniProtKB-UniRule"/>
</dbReference>
<dbReference type="GO" id="GO:0045892">
    <property type="term" value="P:negative regulation of DNA-templated transcription"/>
    <property type="evidence" value="ECO:0007669"/>
    <property type="project" value="TreeGrafter"/>
</dbReference>
<dbReference type="InterPro" id="IPR050058">
    <property type="entry name" value="Ala-tRNA_ligase"/>
</dbReference>
<evidence type="ECO:0000313" key="15">
    <source>
        <dbReference type="EMBL" id="NKF21525.1"/>
    </source>
</evidence>
<evidence type="ECO:0000259" key="14">
    <source>
        <dbReference type="PROSITE" id="PS50860"/>
    </source>
</evidence>
<dbReference type="FunFam" id="2.40.30.130:FF:000001">
    <property type="entry name" value="Alanine--tRNA ligase"/>
    <property type="match status" value="1"/>
</dbReference>
<keyword evidence="12" id="KW-0963">Cytoplasm</keyword>
<dbReference type="PRINTS" id="PR00980">
    <property type="entry name" value="TRNASYNTHALA"/>
</dbReference>
<evidence type="ECO:0000256" key="9">
    <source>
        <dbReference type="ARBA" id="ARBA00022884"/>
    </source>
</evidence>
<name>A0A969WAW1_9GAMM</name>
<evidence type="ECO:0000256" key="7">
    <source>
        <dbReference type="ARBA" id="ARBA00022833"/>
    </source>
</evidence>
<evidence type="ECO:0000256" key="3">
    <source>
        <dbReference type="ARBA" id="ARBA00022555"/>
    </source>
</evidence>
<feature type="binding site" evidence="12">
    <location>
        <position position="566"/>
    </location>
    <ligand>
        <name>Zn(2+)</name>
        <dbReference type="ChEBI" id="CHEBI:29105"/>
    </ligand>
</feature>
<dbReference type="FunFam" id="3.30.980.10:FF:000004">
    <property type="entry name" value="Alanine--tRNA ligase, cytoplasmic"/>
    <property type="match status" value="1"/>
</dbReference>